<dbReference type="GO" id="GO:0005737">
    <property type="term" value="C:cytoplasm"/>
    <property type="evidence" value="ECO:0007669"/>
    <property type="project" value="UniProtKB-ARBA"/>
</dbReference>
<name>A0A067CF88_SAPPC</name>
<dbReference type="GeneID" id="24129419"/>
<dbReference type="EC" id="2.4.2.9" evidence="4"/>
<evidence type="ECO:0000259" key="11">
    <source>
        <dbReference type="Pfam" id="PF14681"/>
    </source>
</evidence>
<keyword evidence="13" id="KW-1185">Reference proteome</keyword>
<accession>A0A067CF88</accession>
<dbReference type="SUPFAM" id="SSF53271">
    <property type="entry name" value="PRTase-like"/>
    <property type="match status" value="1"/>
</dbReference>
<dbReference type="NCBIfam" id="NF001097">
    <property type="entry name" value="PRK00129.1"/>
    <property type="match status" value="1"/>
</dbReference>
<dbReference type="Pfam" id="PF14681">
    <property type="entry name" value="UPRTase"/>
    <property type="match status" value="1"/>
</dbReference>
<dbReference type="OrthoDB" id="10257085at2759"/>
<gene>
    <name evidence="12" type="ORF">SPRG_07118</name>
</gene>
<dbReference type="PANTHER" id="PTHR32315:SF4">
    <property type="entry name" value="URACIL PHOSPHORIBOSYLTRANSFERASE, CHLOROPLASTIC"/>
    <property type="match status" value="1"/>
</dbReference>
<dbReference type="AlphaFoldDB" id="A0A067CF88"/>
<evidence type="ECO:0000313" key="13">
    <source>
        <dbReference type="Proteomes" id="UP000030745"/>
    </source>
</evidence>
<dbReference type="RefSeq" id="XP_012201305.1">
    <property type="nucleotide sequence ID" value="XM_012345915.1"/>
</dbReference>
<dbReference type="OMA" id="ISTHPCL"/>
<dbReference type="GO" id="GO:0044206">
    <property type="term" value="P:UMP salvage"/>
    <property type="evidence" value="ECO:0007669"/>
    <property type="project" value="UniProtKB-UniPathway"/>
</dbReference>
<dbReference type="UniPathway" id="UPA00574">
    <property type="reaction ID" value="UER00636"/>
</dbReference>
<dbReference type="InterPro" id="IPR029057">
    <property type="entry name" value="PRTase-like"/>
</dbReference>
<evidence type="ECO:0000256" key="6">
    <source>
        <dbReference type="ARBA" id="ARBA00022676"/>
    </source>
</evidence>
<dbReference type="STRING" id="695850.A0A067CF88"/>
<evidence type="ECO:0000256" key="7">
    <source>
        <dbReference type="ARBA" id="ARBA00022679"/>
    </source>
</evidence>
<comment type="similarity">
    <text evidence="3">Belongs to the UPRTase family.</text>
</comment>
<dbReference type="VEuPathDB" id="FungiDB:SPRG_07118"/>
<reference evidence="12 13" key="1">
    <citation type="journal article" date="2013" name="PLoS Genet.">
        <title>Distinctive expansion of potential virulence genes in the genome of the oomycete fish pathogen Saprolegnia parasitica.</title>
        <authorList>
            <person name="Jiang R.H."/>
            <person name="de Bruijn I."/>
            <person name="Haas B.J."/>
            <person name="Belmonte R."/>
            <person name="Lobach L."/>
            <person name="Christie J."/>
            <person name="van den Ackerveken G."/>
            <person name="Bottin A."/>
            <person name="Bulone V."/>
            <person name="Diaz-Moreno S.M."/>
            <person name="Dumas B."/>
            <person name="Fan L."/>
            <person name="Gaulin E."/>
            <person name="Govers F."/>
            <person name="Grenville-Briggs L.J."/>
            <person name="Horner N.R."/>
            <person name="Levin J.Z."/>
            <person name="Mammella M."/>
            <person name="Meijer H.J."/>
            <person name="Morris P."/>
            <person name="Nusbaum C."/>
            <person name="Oome S."/>
            <person name="Phillips A.J."/>
            <person name="van Rooyen D."/>
            <person name="Rzeszutek E."/>
            <person name="Saraiva M."/>
            <person name="Secombes C.J."/>
            <person name="Seidl M.F."/>
            <person name="Snel B."/>
            <person name="Stassen J.H."/>
            <person name="Sykes S."/>
            <person name="Tripathy S."/>
            <person name="van den Berg H."/>
            <person name="Vega-Arreguin J.C."/>
            <person name="Wawra S."/>
            <person name="Young S.K."/>
            <person name="Zeng Q."/>
            <person name="Dieguez-Uribeondo J."/>
            <person name="Russ C."/>
            <person name="Tyler B.M."/>
            <person name="van West P."/>
        </authorList>
    </citation>
    <scope>NUCLEOTIDE SEQUENCE [LARGE SCALE GENOMIC DNA]</scope>
    <source>
        <strain evidence="12 13">CBS 223.65</strain>
    </source>
</reference>
<evidence type="ECO:0000256" key="2">
    <source>
        <dbReference type="ARBA" id="ARBA00005180"/>
    </source>
</evidence>
<evidence type="ECO:0000256" key="3">
    <source>
        <dbReference type="ARBA" id="ARBA00009516"/>
    </source>
</evidence>
<proteinExistence type="inferred from homology"/>
<evidence type="ECO:0000256" key="10">
    <source>
        <dbReference type="ARBA" id="ARBA00031082"/>
    </source>
</evidence>
<evidence type="ECO:0000256" key="1">
    <source>
        <dbReference type="ARBA" id="ARBA00001946"/>
    </source>
</evidence>
<dbReference type="InterPro" id="IPR005765">
    <property type="entry name" value="UPRT"/>
</dbReference>
<protein>
    <recommendedName>
        <fullName evidence="4">uracil phosphoribosyltransferase</fullName>
        <ecNumber evidence="4">2.4.2.9</ecNumber>
    </recommendedName>
    <alternativeName>
        <fullName evidence="10">UMP pyrophosphorylase</fullName>
    </alternativeName>
</protein>
<evidence type="ECO:0000313" key="12">
    <source>
        <dbReference type="EMBL" id="KDO27845.1"/>
    </source>
</evidence>
<evidence type="ECO:0000256" key="5">
    <source>
        <dbReference type="ARBA" id="ARBA00022533"/>
    </source>
</evidence>
<dbReference type="GO" id="GO:0005525">
    <property type="term" value="F:GTP binding"/>
    <property type="evidence" value="ECO:0007669"/>
    <property type="project" value="UniProtKB-KW"/>
</dbReference>
<dbReference type="InterPro" id="IPR050054">
    <property type="entry name" value="UPRTase/APRTase"/>
</dbReference>
<dbReference type="InterPro" id="IPR000836">
    <property type="entry name" value="PRTase_dom"/>
</dbReference>
<feature type="domain" description="Phosphoribosyltransferase" evidence="11">
    <location>
        <begin position="21"/>
        <end position="221"/>
    </location>
</feature>
<dbReference type="FunFam" id="3.40.50.2020:FF:000003">
    <property type="entry name" value="Uracil phosphoribosyltransferase"/>
    <property type="match status" value="1"/>
</dbReference>
<keyword evidence="7 12" id="KW-0808">Transferase</keyword>
<dbReference type="NCBIfam" id="TIGR01091">
    <property type="entry name" value="upp"/>
    <property type="match status" value="1"/>
</dbReference>
<dbReference type="PANTHER" id="PTHR32315">
    <property type="entry name" value="ADENINE PHOSPHORIBOSYLTRANSFERASE"/>
    <property type="match status" value="1"/>
</dbReference>
<dbReference type="Proteomes" id="UP000030745">
    <property type="component" value="Unassembled WGS sequence"/>
</dbReference>
<evidence type="ECO:0000256" key="4">
    <source>
        <dbReference type="ARBA" id="ARBA00011894"/>
    </source>
</evidence>
<keyword evidence="8" id="KW-0547">Nucleotide-binding</keyword>
<sequence>MKHCADAASLGLPPHSKVIVATHPVLAHKLTKLRDAKTDANLFRHLLREITFYLGYEATSDLAVIPKSITTPLGPHQGAELASVVALVPILRAGLGMVEPMLDLLPNARVHHIGMYRNKNSLLPVQYYNKLPHDCNVDVAIILEPVIATAGTIIATVAVLHAWGVNQIKIISSIASKNGLKELFAKHPGVEVIVAAIDETLSEEGYIVPGLGDAGDRQFDTVAHTGLKRKLNE</sequence>
<evidence type="ECO:0000256" key="9">
    <source>
        <dbReference type="ARBA" id="ARBA00023134"/>
    </source>
</evidence>
<dbReference type="EMBL" id="KK583214">
    <property type="protein sequence ID" value="KDO27845.1"/>
    <property type="molecule type" value="Genomic_DNA"/>
</dbReference>
<dbReference type="Gene3D" id="3.40.50.2020">
    <property type="match status" value="1"/>
</dbReference>
<evidence type="ECO:0000256" key="8">
    <source>
        <dbReference type="ARBA" id="ARBA00022741"/>
    </source>
</evidence>
<keyword evidence="5" id="KW-0021">Allosteric enzyme</keyword>
<comment type="pathway">
    <text evidence="2">Pyrimidine metabolism; UMP biosynthesis via salvage pathway; UMP from uracil: step 1/1.</text>
</comment>
<keyword evidence="6 12" id="KW-0328">Glycosyltransferase</keyword>
<organism evidence="12 13">
    <name type="scientific">Saprolegnia parasitica (strain CBS 223.65)</name>
    <dbReference type="NCBI Taxonomy" id="695850"/>
    <lineage>
        <taxon>Eukaryota</taxon>
        <taxon>Sar</taxon>
        <taxon>Stramenopiles</taxon>
        <taxon>Oomycota</taxon>
        <taxon>Saprolegniomycetes</taxon>
        <taxon>Saprolegniales</taxon>
        <taxon>Saprolegniaceae</taxon>
        <taxon>Saprolegnia</taxon>
    </lineage>
</organism>
<comment type="cofactor">
    <cofactor evidence="1">
        <name>Mg(2+)</name>
        <dbReference type="ChEBI" id="CHEBI:18420"/>
    </cofactor>
</comment>
<dbReference type="GO" id="GO:0006223">
    <property type="term" value="P:uracil salvage"/>
    <property type="evidence" value="ECO:0007669"/>
    <property type="project" value="InterPro"/>
</dbReference>
<dbReference type="CDD" id="cd06223">
    <property type="entry name" value="PRTases_typeI"/>
    <property type="match status" value="1"/>
</dbReference>
<keyword evidence="9" id="KW-0342">GTP-binding</keyword>
<dbReference type="KEGG" id="spar:SPRG_07118"/>
<dbReference type="GO" id="GO:0004845">
    <property type="term" value="F:uracil phosphoribosyltransferase activity"/>
    <property type="evidence" value="ECO:0007669"/>
    <property type="project" value="UniProtKB-EC"/>
</dbReference>